<keyword evidence="1" id="KW-0472">Membrane</keyword>
<sequence>MYEYNDNEHKSEERTVTITHRIVKITEEGFKTKGDAIDAVDDYLVKSPDIVGMVKFKIPYLGSFFRVANTTPGFVLLIIIPAILIIAIEIKNIIGYRA</sequence>
<reference evidence="2" key="1">
    <citation type="journal article" date="2014" name="Front. Microbiol.">
        <title>High frequency of phylogenetically diverse reductive dehalogenase-homologous genes in deep subseafloor sedimentary metagenomes.</title>
        <authorList>
            <person name="Kawai M."/>
            <person name="Futagami T."/>
            <person name="Toyoda A."/>
            <person name="Takaki Y."/>
            <person name="Nishi S."/>
            <person name="Hori S."/>
            <person name="Arai W."/>
            <person name="Tsubouchi T."/>
            <person name="Morono Y."/>
            <person name="Uchiyama I."/>
            <person name="Ito T."/>
            <person name="Fujiyama A."/>
            <person name="Inagaki F."/>
            <person name="Takami H."/>
        </authorList>
    </citation>
    <scope>NUCLEOTIDE SEQUENCE</scope>
    <source>
        <strain evidence="2">Expedition CK06-06</strain>
    </source>
</reference>
<dbReference type="AlphaFoldDB" id="X1GI34"/>
<feature type="transmembrane region" description="Helical" evidence="1">
    <location>
        <begin position="74"/>
        <end position="94"/>
    </location>
</feature>
<keyword evidence="1" id="KW-1133">Transmembrane helix</keyword>
<proteinExistence type="predicted"/>
<keyword evidence="1" id="KW-0812">Transmembrane</keyword>
<protein>
    <submittedName>
        <fullName evidence="2">Uncharacterized protein</fullName>
    </submittedName>
</protein>
<name>X1GI34_9ZZZZ</name>
<evidence type="ECO:0000313" key="2">
    <source>
        <dbReference type="EMBL" id="GAH44465.1"/>
    </source>
</evidence>
<dbReference type="EMBL" id="BARU01011392">
    <property type="protein sequence ID" value="GAH44465.1"/>
    <property type="molecule type" value="Genomic_DNA"/>
</dbReference>
<gene>
    <name evidence="2" type="ORF">S03H2_21410</name>
</gene>
<evidence type="ECO:0000256" key="1">
    <source>
        <dbReference type="SAM" id="Phobius"/>
    </source>
</evidence>
<accession>X1GI34</accession>
<organism evidence="2">
    <name type="scientific">marine sediment metagenome</name>
    <dbReference type="NCBI Taxonomy" id="412755"/>
    <lineage>
        <taxon>unclassified sequences</taxon>
        <taxon>metagenomes</taxon>
        <taxon>ecological metagenomes</taxon>
    </lineage>
</organism>
<comment type="caution">
    <text evidence="2">The sequence shown here is derived from an EMBL/GenBank/DDBJ whole genome shotgun (WGS) entry which is preliminary data.</text>
</comment>